<sequence>MPPFVVHLLALLHELSHGPATGTEAGLFSEPNSGLLTLLGTLSAEQASEPVSAGRPCPAAFVGHLAQLLRFSAASLCSTPEFPDFAAPWQVQQVTPDEWQQLQRELGSAFASLRAVVVRGRLDEDRLNDVLTALTHAATHTGALRFHVANLQGSKLRGLEQDA</sequence>
<gene>
    <name evidence="1" type="ORF">GCM10008957_17180</name>
</gene>
<keyword evidence="2" id="KW-1185">Reference proteome</keyword>
<name>A0A918F3F8_9DEIO</name>
<proteinExistence type="predicted"/>
<reference evidence="1" key="2">
    <citation type="submission" date="2020-09" db="EMBL/GenBank/DDBJ databases">
        <authorList>
            <person name="Sun Q."/>
            <person name="Ohkuma M."/>
        </authorList>
    </citation>
    <scope>NUCLEOTIDE SEQUENCE</scope>
    <source>
        <strain evidence="1">JCM 31311</strain>
    </source>
</reference>
<dbReference type="AlphaFoldDB" id="A0A918F3F8"/>
<dbReference type="RefSeq" id="WP_189089370.1">
    <property type="nucleotide sequence ID" value="NZ_BMQL01000007.1"/>
</dbReference>
<protein>
    <submittedName>
        <fullName evidence="1">Uncharacterized protein</fullName>
    </submittedName>
</protein>
<dbReference type="EMBL" id="BMQL01000007">
    <property type="protein sequence ID" value="GGR04830.1"/>
    <property type="molecule type" value="Genomic_DNA"/>
</dbReference>
<comment type="caution">
    <text evidence="1">The sequence shown here is derived from an EMBL/GenBank/DDBJ whole genome shotgun (WGS) entry which is preliminary data.</text>
</comment>
<evidence type="ECO:0000313" key="2">
    <source>
        <dbReference type="Proteomes" id="UP000603865"/>
    </source>
</evidence>
<dbReference type="Proteomes" id="UP000603865">
    <property type="component" value="Unassembled WGS sequence"/>
</dbReference>
<organism evidence="1 2">
    <name type="scientific">Deinococcus ruber</name>
    <dbReference type="NCBI Taxonomy" id="1848197"/>
    <lineage>
        <taxon>Bacteria</taxon>
        <taxon>Thermotogati</taxon>
        <taxon>Deinococcota</taxon>
        <taxon>Deinococci</taxon>
        <taxon>Deinococcales</taxon>
        <taxon>Deinococcaceae</taxon>
        <taxon>Deinococcus</taxon>
    </lineage>
</organism>
<dbReference type="InterPro" id="IPR034660">
    <property type="entry name" value="DinB/YfiT-like"/>
</dbReference>
<dbReference type="SUPFAM" id="SSF109854">
    <property type="entry name" value="DinB/YfiT-like putative metalloenzymes"/>
    <property type="match status" value="1"/>
</dbReference>
<evidence type="ECO:0000313" key="1">
    <source>
        <dbReference type="EMBL" id="GGR04830.1"/>
    </source>
</evidence>
<accession>A0A918F3F8</accession>
<reference evidence="1" key="1">
    <citation type="journal article" date="2014" name="Int. J. Syst. Evol. Microbiol.">
        <title>Complete genome sequence of Corynebacterium casei LMG S-19264T (=DSM 44701T), isolated from a smear-ripened cheese.</title>
        <authorList>
            <consortium name="US DOE Joint Genome Institute (JGI-PGF)"/>
            <person name="Walter F."/>
            <person name="Albersmeier A."/>
            <person name="Kalinowski J."/>
            <person name="Ruckert C."/>
        </authorList>
    </citation>
    <scope>NUCLEOTIDE SEQUENCE</scope>
    <source>
        <strain evidence="1">JCM 31311</strain>
    </source>
</reference>